<evidence type="ECO:0000256" key="1">
    <source>
        <dbReference type="SAM" id="MobiDB-lite"/>
    </source>
</evidence>
<dbReference type="EMBL" id="MU154609">
    <property type="protein sequence ID" value="KAF9491942.1"/>
    <property type="molecule type" value="Genomic_DNA"/>
</dbReference>
<dbReference type="AlphaFoldDB" id="A0A9P5ZR22"/>
<protein>
    <recommendedName>
        <fullName evidence="4">Laminin EGF-like domain-containing protein</fullName>
    </recommendedName>
</protein>
<evidence type="ECO:0000313" key="2">
    <source>
        <dbReference type="EMBL" id="KAF9491942.1"/>
    </source>
</evidence>
<organism evidence="2 3">
    <name type="scientific">Pleurotus eryngii</name>
    <name type="common">Boletus of the steppes</name>
    <dbReference type="NCBI Taxonomy" id="5323"/>
    <lineage>
        <taxon>Eukaryota</taxon>
        <taxon>Fungi</taxon>
        <taxon>Dikarya</taxon>
        <taxon>Basidiomycota</taxon>
        <taxon>Agaricomycotina</taxon>
        <taxon>Agaricomycetes</taxon>
        <taxon>Agaricomycetidae</taxon>
        <taxon>Agaricales</taxon>
        <taxon>Pleurotineae</taxon>
        <taxon>Pleurotaceae</taxon>
        <taxon>Pleurotus</taxon>
    </lineage>
</organism>
<name>A0A9P5ZR22_PLEER</name>
<accession>A0A9P5ZR22</accession>
<feature type="region of interest" description="Disordered" evidence="1">
    <location>
        <begin position="235"/>
        <end position="295"/>
    </location>
</feature>
<keyword evidence="3" id="KW-1185">Reference proteome</keyword>
<dbReference type="Proteomes" id="UP000807025">
    <property type="component" value="Unassembled WGS sequence"/>
</dbReference>
<dbReference type="OrthoDB" id="18487at2759"/>
<sequence length="295" mass="31487">MYPATYLRLPLTVSSLQDMSLSRPIAAATCNCLNGICGANGECACIVGSVKADNGTACAKCDSGFFQTSTGDCKLCQLGCDRCADGTGVCLACKSGFTQDVNDRTKCPPVPTSTSSGTICPQGVQATSRMAPHAPLAHRRARAAREARRTTAPSARQIRSRSTADACARALPACVRAPRVSRTATRIKRVVQTSMYDALCISRPWDVPCIMQWGRCKSPRVANSYLCIIMTPKPAQDSPACPRTHARRENGLNPAHRPTPHAHTQPSPKVAGIQPRPPTLASRSIQPSLAPFLRS</sequence>
<comment type="caution">
    <text evidence="2">The sequence shown here is derived from an EMBL/GenBank/DDBJ whole genome shotgun (WGS) entry which is preliminary data.</text>
</comment>
<reference evidence="2" key="1">
    <citation type="submission" date="2020-11" db="EMBL/GenBank/DDBJ databases">
        <authorList>
            <consortium name="DOE Joint Genome Institute"/>
            <person name="Ahrendt S."/>
            <person name="Riley R."/>
            <person name="Andreopoulos W."/>
            <person name="Labutti K."/>
            <person name="Pangilinan J."/>
            <person name="Ruiz-Duenas F.J."/>
            <person name="Barrasa J.M."/>
            <person name="Sanchez-Garcia M."/>
            <person name="Camarero S."/>
            <person name="Miyauchi S."/>
            <person name="Serrano A."/>
            <person name="Linde D."/>
            <person name="Babiker R."/>
            <person name="Drula E."/>
            <person name="Ayuso-Fernandez I."/>
            <person name="Pacheco R."/>
            <person name="Padilla G."/>
            <person name="Ferreira P."/>
            <person name="Barriuso J."/>
            <person name="Kellner H."/>
            <person name="Castanera R."/>
            <person name="Alfaro M."/>
            <person name="Ramirez L."/>
            <person name="Pisabarro A.G."/>
            <person name="Kuo A."/>
            <person name="Tritt A."/>
            <person name="Lipzen A."/>
            <person name="He G."/>
            <person name="Yan M."/>
            <person name="Ng V."/>
            <person name="Cullen D."/>
            <person name="Martin F."/>
            <person name="Rosso M.-N."/>
            <person name="Henrissat B."/>
            <person name="Hibbett D."/>
            <person name="Martinez A.T."/>
            <person name="Grigoriev I.V."/>
        </authorList>
    </citation>
    <scope>NUCLEOTIDE SEQUENCE</scope>
    <source>
        <strain evidence="2">ATCC 90797</strain>
    </source>
</reference>
<evidence type="ECO:0008006" key="4">
    <source>
        <dbReference type="Google" id="ProtNLM"/>
    </source>
</evidence>
<gene>
    <name evidence="2" type="ORF">BDN71DRAFT_1249007</name>
</gene>
<evidence type="ECO:0000313" key="3">
    <source>
        <dbReference type="Proteomes" id="UP000807025"/>
    </source>
</evidence>
<proteinExistence type="predicted"/>
<dbReference type="SUPFAM" id="SSF57184">
    <property type="entry name" value="Growth factor receptor domain"/>
    <property type="match status" value="1"/>
</dbReference>
<dbReference type="InterPro" id="IPR009030">
    <property type="entry name" value="Growth_fac_rcpt_cys_sf"/>
</dbReference>